<dbReference type="ESTHER" id="9noca-a0a098bn54">
    <property type="family name" value="Abhydrolase_9"/>
</dbReference>
<feature type="region of interest" description="Disordered" evidence="1">
    <location>
        <begin position="103"/>
        <end position="122"/>
    </location>
</feature>
<dbReference type="Proteomes" id="UP000042997">
    <property type="component" value="Unassembled WGS sequence"/>
</dbReference>
<dbReference type="InterPro" id="IPR027787">
    <property type="entry name" value="Alpha/beta-hydrolase_catalytic"/>
</dbReference>
<feature type="domain" description="Alpha/beta-hydrolase catalytic" evidence="2">
    <location>
        <begin position="28"/>
        <end position="94"/>
    </location>
</feature>
<gene>
    <name evidence="3" type="ORF">RHRU231_650012</name>
</gene>
<proteinExistence type="predicted"/>
<evidence type="ECO:0000313" key="3">
    <source>
        <dbReference type="EMBL" id="CDZ90149.1"/>
    </source>
</evidence>
<dbReference type="AlphaFoldDB" id="A0A098BN54"/>
<protein>
    <recommendedName>
        <fullName evidence="2">Alpha/beta-hydrolase catalytic domain-containing protein</fullName>
    </recommendedName>
</protein>
<evidence type="ECO:0000256" key="1">
    <source>
        <dbReference type="SAM" id="MobiDB-lite"/>
    </source>
</evidence>
<sequence>MQGRSFVSGGRGPVELATIDASAAREPIRVYVGLESTTGIAARVSLVLAELDRTGAWDRKILVVAGTTGAGEIDPVATDSVELMYNGDTAIVACSTRSCRADSRIWSTEPPPPRSSKVSASGGRSFLRTTARAWLSMVTVSARRRWNPPSMTWMTCGDRSTAHCSSVPRTRRGCGALCKIGAIPAQPRCCRPTPVGSSSGSPRPGRIWRGPIRTRCTPRPARGRPHGCCTCNTAPIRLCGGILR</sequence>
<dbReference type="Pfam" id="PF10081">
    <property type="entry name" value="Abhydrolase_9"/>
    <property type="match status" value="1"/>
</dbReference>
<evidence type="ECO:0000313" key="4">
    <source>
        <dbReference type="Proteomes" id="UP000042997"/>
    </source>
</evidence>
<accession>A0A098BN54</accession>
<organism evidence="3 4">
    <name type="scientific">Rhodococcus ruber</name>
    <dbReference type="NCBI Taxonomy" id="1830"/>
    <lineage>
        <taxon>Bacteria</taxon>
        <taxon>Bacillati</taxon>
        <taxon>Actinomycetota</taxon>
        <taxon>Actinomycetes</taxon>
        <taxon>Mycobacteriales</taxon>
        <taxon>Nocardiaceae</taxon>
        <taxon>Rhodococcus</taxon>
    </lineage>
</organism>
<name>A0A098BN54_9NOCA</name>
<dbReference type="EMBL" id="CCSD01000078">
    <property type="protein sequence ID" value="CDZ90149.1"/>
    <property type="molecule type" value="Genomic_DNA"/>
</dbReference>
<evidence type="ECO:0000259" key="2">
    <source>
        <dbReference type="Pfam" id="PF10081"/>
    </source>
</evidence>
<reference evidence="3 4" key="1">
    <citation type="journal article" date="2014" name="Genome Announc.">
        <title>Draft Genome Sequence of Propane- and Butane-Oxidizing Actinobacterium Rhodococcus ruber IEGM 231.</title>
        <authorList>
            <person name="Ivshina I.B."/>
            <person name="Kuyukina M.S."/>
            <person name="Krivoruchko A.V."/>
            <person name="Barbe V."/>
            <person name="Fischer C."/>
        </authorList>
    </citation>
    <scope>NUCLEOTIDE SEQUENCE [LARGE SCALE GENOMIC DNA]</scope>
</reference>